<evidence type="ECO:0000256" key="1">
    <source>
        <dbReference type="SAM" id="MobiDB-lite"/>
    </source>
</evidence>
<evidence type="ECO:0000313" key="3">
    <source>
        <dbReference type="Proteomes" id="UP001175228"/>
    </source>
</evidence>
<comment type="caution">
    <text evidence="2">The sequence shown here is derived from an EMBL/GenBank/DDBJ whole genome shotgun (WGS) entry which is preliminary data.</text>
</comment>
<dbReference type="EMBL" id="JAUEPU010000024">
    <property type="protein sequence ID" value="KAK0493554.1"/>
    <property type="molecule type" value="Genomic_DNA"/>
</dbReference>
<keyword evidence="3" id="KW-1185">Reference proteome</keyword>
<dbReference type="AlphaFoldDB" id="A0AA39Q0K3"/>
<name>A0AA39Q0K3_9AGAR</name>
<feature type="region of interest" description="Disordered" evidence="1">
    <location>
        <begin position="28"/>
        <end position="47"/>
    </location>
</feature>
<evidence type="ECO:0000313" key="2">
    <source>
        <dbReference type="EMBL" id="KAK0493554.1"/>
    </source>
</evidence>
<accession>A0AA39Q0K3</accession>
<protein>
    <submittedName>
        <fullName evidence="2">Uncharacterized protein</fullName>
    </submittedName>
</protein>
<dbReference type="Proteomes" id="UP001175228">
    <property type="component" value="Unassembled WGS sequence"/>
</dbReference>
<organism evidence="2 3">
    <name type="scientific">Armillaria luteobubalina</name>
    <dbReference type="NCBI Taxonomy" id="153913"/>
    <lineage>
        <taxon>Eukaryota</taxon>
        <taxon>Fungi</taxon>
        <taxon>Dikarya</taxon>
        <taxon>Basidiomycota</taxon>
        <taxon>Agaricomycotina</taxon>
        <taxon>Agaricomycetes</taxon>
        <taxon>Agaricomycetidae</taxon>
        <taxon>Agaricales</taxon>
        <taxon>Marasmiineae</taxon>
        <taxon>Physalacriaceae</taxon>
        <taxon>Armillaria</taxon>
    </lineage>
</organism>
<proteinExistence type="predicted"/>
<sequence>MTIAKLRYYVGLMKPSMIHELPEALQGLGGPDDDPLTSRAFEGDTPTVDQRYLPTDTAFATTRLRFRCTPPPFPELQGSIKTIHSIYESTKTHRTSRGRSTTFGFQVRTAYDPVERRTDSEASLYIDARNTARKFDAQDWEATWYRRQRDPRLPIRSREVVEHKSRVPTGRMVGIELVVQALQILQTYHTRAAIYSNERDVQTERSEIEWSSTL</sequence>
<reference evidence="2" key="1">
    <citation type="submission" date="2023-06" db="EMBL/GenBank/DDBJ databases">
        <authorList>
            <consortium name="Lawrence Berkeley National Laboratory"/>
            <person name="Ahrendt S."/>
            <person name="Sahu N."/>
            <person name="Indic B."/>
            <person name="Wong-Bajracharya J."/>
            <person name="Merenyi Z."/>
            <person name="Ke H.-M."/>
            <person name="Monk M."/>
            <person name="Kocsube S."/>
            <person name="Drula E."/>
            <person name="Lipzen A."/>
            <person name="Balint B."/>
            <person name="Henrissat B."/>
            <person name="Andreopoulos B."/>
            <person name="Martin F.M."/>
            <person name="Harder C.B."/>
            <person name="Rigling D."/>
            <person name="Ford K.L."/>
            <person name="Foster G.D."/>
            <person name="Pangilinan J."/>
            <person name="Papanicolaou A."/>
            <person name="Barry K."/>
            <person name="LaButti K."/>
            <person name="Viragh M."/>
            <person name="Koriabine M."/>
            <person name="Yan M."/>
            <person name="Riley R."/>
            <person name="Champramary S."/>
            <person name="Plett K.L."/>
            <person name="Tsai I.J."/>
            <person name="Slot J."/>
            <person name="Sipos G."/>
            <person name="Plett J."/>
            <person name="Nagy L.G."/>
            <person name="Grigoriev I.V."/>
        </authorList>
    </citation>
    <scope>NUCLEOTIDE SEQUENCE</scope>
    <source>
        <strain evidence="2">HWK02</strain>
    </source>
</reference>
<gene>
    <name evidence="2" type="ORF">EDD18DRAFT_1333613</name>
</gene>